<feature type="domain" description="RING-type" evidence="11">
    <location>
        <begin position="99"/>
        <end position="138"/>
    </location>
</feature>
<keyword evidence="8" id="KW-0131">Cell cycle</keyword>
<dbReference type="Pfam" id="PF17979">
    <property type="entry name" value="zf-CRD"/>
    <property type="match status" value="1"/>
</dbReference>
<dbReference type="InterPro" id="IPR052256">
    <property type="entry name" value="E3_ubiquitin-ligase_CHFR"/>
</dbReference>
<dbReference type="GO" id="GO:0004842">
    <property type="term" value="F:ubiquitin-protein transferase activity"/>
    <property type="evidence" value="ECO:0007669"/>
    <property type="project" value="TreeGrafter"/>
</dbReference>
<feature type="region of interest" description="Disordered" evidence="10">
    <location>
        <begin position="439"/>
        <end position="460"/>
    </location>
</feature>
<evidence type="ECO:0000256" key="1">
    <source>
        <dbReference type="ARBA" id="ARBA00004322"/>
    </source>
</evidence>
<dbReference type="InterPro" id="IPR013083">
    <property type="entry name" value="Znf_RING/FYVE/PHD"/>
</dbReference>
<dbReference type="Proteomes" id="UP001375240">
    <property type="component" value="Unassembled WGS sequence"/>
</dbReference>
<organism evidence="12 13">
    <name type="scientific">Orbilia brochopaga</name>
    <dbReference type="NCBI Taxonomy" id="3140254"/>
    <lineage>
        <taxon>Eukaryota</taxon>
        <taxon>Fungi</taxon>
        <taxon>Dikarya</taxon>
        <taxon>Ascomycota</taxon>
        <taxon>Pezizomycotina</taxon>
        <taxon>Orbiliomycetes</taxon>
        <taxon>Orbiliales</taxon>
        <taxon>Orbiliaceae</taxon>
        <taxon>Orbilia</taxon>
    </lineage>
</organism>
<keyword evidence="4 9" id="KW-0863">Zinc-finger</keyword>
<comment type="caution">
    <text evidence="12">The sequence shown here is derived from an EMBL/GenBank/DDBJ whole genome shotgun (WGS) entry which is preliminary data.</text>
</comment>
<keyword evidence="6" id="KW-0862">Zinc</keyword>
<sequence>MSSSQNTAAPISSTSSSTPAEASNTNTGGVESPGPESQPSQIQRPPPINPLNPLKRQLSDNMEALIAQAKTSKASAGSTAANSARAETIYEKLERELTCSICCELFKDPVTLLDCLHNFCGSCVVPWTKNNESCPTCRSNIRGCADAFALKPLIEMLLKERPDLALSEDDMNSYREIYKPGQKVELHGEALTDDEDDEEDDDLLMIRPVIRTWPPCPCCFPGHSLYTCPNPIQPGDQAPRTQEIFKEHKTCSVCGLSLPFNTDVDALRPLYCACCETCHCDNILGPCAQADPNRGALHKLRDTGISPGDGRGALARWRNNGFEQDSFRRWVESDSNNHTWDSLAKEMRDWLFRTNNGIIPWRRGTPVTPDSYVCTRCLPEIWDEYIIEFLVSERERLGWIDDRPRCWYGRNCNTQTHNPDHCARLSHVWEELPRGERRDARYTAPRRPNLPSHVGGVRDNMRGLAGPAIQRVIGSQQDPEPIALQSQPLNSQDAPNNEPEASAPVAANIASQASVAEDSGDPGPSN</sequence>
<accession>A0AAV9U646</accession>
<evidence type="ECO:0000313" key="13">
    <source>
        <dbReference type="Proteomes" id="UP001375240"/>
    </source>
</evidence>
<dbReference type="SUPFAM" id="SSF57850">
    <property type="entry name" value="RING/U-box"/>
    <property type="match status" value="1"/>
</dbReference>
<proteinExistence type="predicted"/>
<dbReference type="GO" id="GO:0006511">
    <property type="term" value="P:ubiquitin-dependent protein catabolic process"/>
    <property type="evidence" value="ECO:0007669"/>
    <property type="project" value="TreeGrafter"/>
</dbReference>
<dbReference type="InterPro" id="IPR017907">
    <property type="entry name" value="Znf_RING_CS"/>
</dbReference>
<dbReference type="Pfam" id="PF00097">
    <property type="entry name" value="zf-C3HC4"/>
    <property type="match status" value="1"/>
</dbReference>
<evidence type="ECO:0000256" key="5">
    <source>
        <dbReference type="ARBA" id="ARBA00022786"/>
    </source>
</evidence>
<feature type="compositionally biased region" description="Low complexity" evidence="10">
    <location>
        <begin position="1"/>
        <end position="27"/>
    </location>
</feature>
<dbReference type="InterPro" id="IPR040909">
    <property type="entry name" value="CHFR_Znf-CRD"/>
</dbReference>
<dbReference type="PANTHER" id="PTHR16079">
    <property type="entry name" value="UBIQUITIN LIGASE PROTEIN CHFR"/>
    <property type="match status" value="1"/>
</dbReference>
<feature type="compositionally biased region" description="Polar residues" evidence="10">
    <location>
        <begin position="476"/>
        <end position="495"/>
    </location>
</feature>
<name>A0AAV9U646_9PEZI</name>
<reference evidence="12 13" key="1">
    <citation type="submission" date="2019-10" db="EMBL/GenBank/DDBJ databases">
        <authorList>
            <person name="Palmer J.M."/>
        </authorList>
    </citation>
    <scope>NUCLEOTIDE SEQUENCE [LARGE SCALE GENOMIC DNA]</scope>
    <source>
        <strain evidence="12 13">TWF696</strain>
    </source>
</reference>
<dbReference type="GO" id="GO:0005634">
    <property type="term" value="C:nucleus"/>
    <property type="evidence" value="ECO:0007669"/>
    <property type="project" value="TreeGrafter"/>
</dbReference>
<evidence type="ECO:0000259" key="11">
    <source>
        <dbReference type="PROSITE" id="PS50089"/>
    </source>
</evidence>
<dbReference type="PROSITE" id="PS50089">
    <property type="entry name" value="ZF_RING_2"/>
    <property type="match status" value="1"/>
</dbReference>
<keyword evidence="7" id="KW-0539">Nucleus</keyword>
<evidence type="ECO:0000256" key="7">
    <source>
        <dbReference type="ARBA" id="ARBA00023242"/>
    </source>
</evidence>
<evidence type="ECO:0000256" key="10">
    <source>
        <dbReference type="SAM" id="MobiDB-lite"/>
    </source>
</evidence>
<evidence type="ECO:0000256" key="3">
    <source>
        <dbReference type="ARBA" id="ARBA00022723"/>
    </source>
</evidence>
<dbReference type="InterPro" id="IPR018957">
    <property type="entry name" value="Znf_C3HC4_RING-type"/>
</dbReference>
<evidence type="ECO:0000256" key="6">
    <source>
        <dbReference type="ARBA" id="ARBA00022833"/>
    </source>
</evidence>
<gene>
    <name evidence="12" type="ORF">TWF696_002599</name>
</gene>
<evidence type="ECO:0000256" key="8">
    <source>
        <dbReference type="ARBA" id="ARBA00023306"/>
    </source>
</evidence>
<dbReference type="PROSITE" id="PS00518">
    <property type="entry name" value="ZF_RING_1"/>
    <property type="match status" value="1"/>
</dbReference>
<keyword evidence="3" id="KW-0479">Metal-binding</keyword>
<evidence type="ECO:0000313" key="12">
    <source>
        <dbReference type="EMBL" id="KAK6334097.1"/>
    </source>
</evidence>
<evidence type="ECO:0000256" key="4">
    <source>
        <dbReference type="ARBA" id="ARBA00022771"/>
    </source>
</evidence>
<dbReference type="EMBL" id="JAVHNQ010000013">
    <property type="protein sequence ID" value="KAK6334097.1"/>
    <property type="molecule type" value="Genomic_DNA"/>
</dbReference>
<evidence type="ECO:0000256" key="2">
    <source>
        <dbReference type="ARBA" id="ARBA00022679"/>
    </source>
</evidence>
<dbReference type="GO" id="GO:0008270">
    <property type="term" value="F:zinc ion binding"/>
    <property type="evidence" value="ECO:0007669"/>
    <property type="project" value="UniProtKB-KW"/>
</dbReference>
<dbReference type="PANTHER" id="PTHR16079:SF4">
    <property type="entry name" value="E3 UBIQUITIN-PROTEIN LIGASE CHFR"/>
    <property type="match status" value="1"/>
</dbReference>
<dbReference type="GO" id="GO:0016567">
    <property type="term" value="P:protein ubiquitination"/>
    <property type="evidence" value="ECO:0007669"/>
    <property type="project" value="TreeGrafter"/>
</dbReference>
<feature type="region of interest" description="Disordered" evidence="10">
    <location>
        <begin position="1"/>
        <end position="55"/>
    </location>
</feature>
<evidence type="ECO:0000256" key="9">
    <source>
        <dbReference type="PROSITE-ProRule" id="PRU00175"/>
    </source>
</evidence>
<dbReference type="Gene3D" id="3.30.40.10">
    <property type="entry name" value="Zinc/RING finger domain, C3HC4 (zinc finger)"/>
    <property type="match status" value="1"/>
</dbReference>
<feature type="region of interest" description="Disordered" evidence="10">
    <location>
        <begin position="476"/>
        <end position="504"/>
    </location>
</feature>
<keyword evidence="2" id="KW-0808">Transferase</keyword>
<protein>
    <recommendedName>
        <fullName evidence="11">RING-type domain-containing protein</fullName>
    </recommendedName>
</protein>
<keyword evidence="5" id="KW-0833">Ubl conjugation pathway</keyword>
<comment type="subcellular location">
    <subcellularLocation>
        <location evidence="1">Nucleus</location>
        <location evidence="1">PML body</location>
    </subcellularLocation>
</comment>
<dbReference type="InterPro" id="IPR001841">
    <property type="entry name" value="Znf_RING"/>
</dbReference>
<keyword evidence="13" id="KW-1185">Reference proteome</keyword>
<dbReference type="AlphaFoldDB" id="A0AAV9U646"/>
<dbReference type="SMART" id="SM00184">
    <property type="entry name" value="RING"/>
    <property type="match status" value="1"/>
</dbReference>